<name>A0ABT1RP43_9FIRM</name>
<dbReference type="SUPFAM" id="SSF51182">
    <property type="entry name" value="RmlC-like cupins"/>
    <property type="match status" value="1"/>
</dbReference>
<dbReference type="PIRSF" id="PIRSF036628">
    <property type="entry name" value="IolB"/>
    <property type="match status" value="1"/>
</dbReference>
<dbReference type="InterPro" id="IPR014710">
    <property type="entry name" value="RmlC-like_jellyroll"/>
</dbReference>
<proteinExistence type="predicted"/>
<keyword evidence="3" id="KW-1185">Reference proteome</keyword>
<dbReference type="Gene3D" id="2.60.120.10">
    <property type="entry name" value="Jelly Rolls"/>
    <property type="match status" value="2"/>
</dbReference>
<reference evidence="2 3" key="1">
    <citation type="submission" date="2022-06" db="EMBL/GenBank/DDBJ databases">
        <title>Isolation of gut microbiota from human fecal samples.</title>
        <authorList>
            <person name="Pamer E.G."/>
            <person name="Barat B."/>
            <person name="Waligurski E."/>
            <person name="Medina S."/>
            <person name="Paddock L."/>
            <person name="Mostad J."/>
        </authorList>
    </citation>
    <scope>NUCLEOTIDE SEQUENCE [LARGE SCALE GENOMIC DNA]</scope>
    <source>
        <strain evidence="2 3">SL.3.17</strain>
    </source>
</reference>
<accession>A0ABT1RP43</accession>
<dbReference type="PANTHER" id="PTHR39193">
    <property type="entry name" value="5-DEOXY-GLUCURONATE ISOMERASE"/>
    <property type="match status" value="1"/>
</dbReference>
<organism evidence="2 3">
    <name type="scientific">Anaerovorax odorimutans</name>
    <dbReference type="NCBI Taxonomy" id="109327"/>
    <lineage>
        <taxon>Bacteria</taxon>
        <taxon>Bacillati</taxon>
        <taxon>Bacillota</taxon>
        <taxon>Clostridia</taxon>
        <taxon>Peptostreptococcales</taxon>
        <taxon>Anaerovoracaceae</taxon>
        <taxon>Anaerovorax</taxon>
    </lineage>
</organism>
<dbReference type="InterPro" id="IPR011051">
    <property type="entry name" value="RmlC_Cupin_sf"/>
</dbReference>
<dbReference type="RefSeq" id="WP_256132154.1">
    <property type="nucleotide sequence ID" value="NZ_JANFXK010000009.1"/>
</dbReference>
<evidence type="ECO:0000313" key="2">
    <source>
        <dbReference type="EMBL" id="MCQ4636964.1"/>
    </source>
</evidence>
<dbReference type="EMBL" id="JANFXK010000009">
    <property type="protein sequence ID" value="MCQ4636964.1"/>
    <property type="molecule type" value="Genomic_DNA"/>
</dbReference>
<dbReference type="InterPro" id="IPR024203">
    <property type="entry name" value="Deoxy-glucuronate_isom_IolB"/>
</dbReference>
<evidence type="ECO:0000313" key="3">
    <source>
        <dbReference type="Proteomes" id="UP001524502"/>
    </source>
</evidence>
<dbReference type="GO" id="GO:0016853">
    <property type="term" value="F:isomerase activity"/>
    <property type="evidence" value="ECO:0007669"/>
    <property type="project" value="UniProtKB-KW"/>
</dbReference>
<evidence type="ECO:0000256" key="1">
    <source>
        <dbReference type="ARBA" id="ARBA00023235"/>
    </source>
</evidence>
<dbReference type="InterPro" id="IPR021120">
    <property type="entry name" value="KduI/IolB_isomerase"/>
</dbReference>
<dbReference type="Proteomes" id="UP001524502">
    <property type="component" value="Unassembled WGS sequence"/>
</dbReference>
<protein>
    <submittedName>
        <fullName evidence="2">5-deoxy-glucuronate isomerase</fullName>
    </submittedName>
</protein>
<dbReference type="Pfam" id="PF04962">
    <property type="entry name" value="KduI"/>
    <property type="match status" value="1"/>
</dbReference>
<comment type="caution">
    <text evidence="2">The sequence shown here is derived from an EMBL/GenBank/DDBJ whole genome shotgun (WGS) entry which is preliminary data.</text>
</comment>
<keyword evidence="1 2" id="KW-0413">Isomerase</keyword>
<dbReference type="PANTHER" id="PTHR39193:SF1">
    <property type="entry name" value="5-DEOXY-GLUCURONATE ISOMERASE"/>
    <property type="match status" value="1"/>
</dbReference>
<sequence>MLLRLPKIKEGYTTVTDMNGTGADMLMDIGIQKILAGKTVEFSDSEKETAFLLLEGAATFQWEGKKILAERKSLLDEGPSVLHVSKNTKVKISAGSDVELLIQKTDNEKEFASKFYTPDDCVNGIFGDGVWDNTARRTVRTVFDLSNAPYSNMVMGEIINYPGKWSSYIPHGHDQPEVYYYRFEREEGFGAAFIGEETFKIVDNSALCIPGGPTHPQAAAPGYPMWYCWMIRHLDGNPWDKRVSDPRYEWLLEDDVKIWSPK</sequence>
<gene>
    <name evidence="2" type="ORF">NE619_09490</name>
</gene>